<dbReference type="PANTHER" id="PTHR48111:SF40">
    <property type="entry name" value="PHOSPHATE REGULON TRANSCRIPTIONAL REGULATORY PROTEIN PHOB"/>
    <property type="match status" value="1"/>
</dbReference>
<dbReference type="PANTHER" id="PTHR48111">
    <property type="entry name" value="REGULATOR OF RPOS"/>
    <property type="match status" value="1"/>
</dbReference>
<feature type="DNA-binding region" description="OmpR/PhoB-type" evidence="9">
    <location>
        <begin position="133"/>
        <end position="228"/>
    </location>
</feature>
<dbReference type="Pfam" id="PF00072">
    <property type="entry name" value="Response_reg"/>
    <property type="match status" value="1"/>
</dbReference>
<comment type="caution">
    <text evidence="13">The sequence shown here is derived from an EMBL/GenBank/DDBJ whole genome shotgun (WGS) entry which is preliminary data.</text>
</comment>
<dbReference type="InterPro" id="IPR001867">
    <property type="entry name" value="OmpR/PhoB-type_DNA-bd"/>
</dbReference>
<dbReference type="PROSITE" id="PS50110">
    <property type="entry name" value="RESPONSE_REGULATORY"/>
    <property type="match status" value="1"/>
</dbReference>
<evidence type="ECO:0000256" key="2">
    <source>
        <dbReference type="ARBA" id="ARBA00022553"/>
    </source>
</evidence>
<dbReference type="RefSeq" id="WP_268051047.1">
    <property type="nucleotide sequence ID" value="NZ_JAPQES010000006.1"/>
</dbReference>
<keyword evidence="5 9" id="KW-0238">DNA-binding</keyword>
<dbReference type="Proteomes" id="UP001079657">
    <property type="component" value="Unassembled WGS sequence"/>
</dbReference>
<dbReference type="Gene3D" id="1.10.10.10">
    <property type="entry name" value="Winged helix-like DNA-binding domain superfamily/Winged helix DNA-binding domain"/>
    <property type="match status" value="1"/>
</dbReference>
<evidence type="ECO:0000256" key="6">
    <source>
        <dbReference type="ARBA" id="ARBA00023163"/>
    </source>
</evidence>
<comment type="function">
    <text evidence="7">May play the central regulatory role in sporulation. It may be an element of the effector pathway responsible for the activation of sporulation genes in response to nutritional stress. Spo0A may act in concert with spo0H (a sigma factor) to control the expression of some genes that are critical to the sporulation process.</text>
</comment>
<evidence type="ECO:0000259" key="11">
    <source>
        <dbReference type="PROSITE" id="PS50110"/>
    </source>
</evidence>
<evidence type="ECO:0000256" key="8">
    <source>
        <dbReference type="PROSITE-ProRule" id="PRU00169"/>
    </source>
</evidence>
<gene>
    <name evidence="13" type="ORF">OXH55_15895</name>
</gene>
<evidence type="ECO:0000313" key="14">
    <source>
        <dbReference type="Proteomes" id="UP001079657"/>
    </source>
</evidence>
<evidence type="ECO:0000256" key="10">
    <source>
        <dbReference type="SAM" id="Coils"/>
    </source>
</evidence>
<dbReference type="PROSITE" id="PS51755">
    <property type="entry name" value="OMPR_PHOB"/>
    <property type="match status" value="1"/>
</dbReference>
<proteinExistence type="predicted"/>
<protein>
    <recommendedName>
        <fullName evidence="1">Stage 0 sporulation protein A homolog</fullName>
    </recommendedName>
</protein>
<keyword evidence="14" id="KW-1185">Reference proteome</keyword>
<evidence type="ECO:0000313" key="13">
    <source>
        <dbReference type="EMBL" id="MCY6372118.1"/>
    </source>
</evidence>
<dbReference type="InterPro" id="IPR036388">
    <property type="entry name" value="WH-like_DNA-bd_sf"/>
</dbReference>
<feature type="coiled-coil region" evidence="10">
    <location>
        <begin position="114"/>
        <end position="141"/>
    </location>
</feature>
<organism evidence="13 14">
    <name type="scientific">Clostridium ganghwense</name>
    <dbReference type="NCBI Taxonomy" id="312089"/>
    <lineage>
        <taxon>Bacteria</taxon>
        <taxon>Bacillati</taxon>
        <taxon>Bacillota</taxon>
        <taxon>Clostridia</taxon>
        <taxon>Eubacteriales</taxon>
        <taxon>Clostridiaceae</taxon>
        <taxon>Clostridium</taxon>
    </lineage>
</organism>
<dbReference type="SMART" id="SM00448">
    <property type="entry name" value="REC"/>
    <property type="match status" value="1"/>
</dbReference>
<keyword evidence="3" id="KW-0902">Two-component regulatory system</keyword>
<keyword evidence="6" id="KW-0804">Transcription</keyword>
<feature type="domain" description="OmpR/PhoB-type" evidence="12">
    <location>
        <begin position="133"/>
        <end position="228"/>
    </location>
</feature>
<evidence type="ECO:0000256" key="1">
    <source>
        <dbReference type="ARBA" id="ARBA00018672"/>
    </source>
</evidence>
<dbReference type="Pfam" id="PF00486">
    <property type="entry name" value="Trans_reg_C"/>
    <property type="match status" value="1"/>
</dbReference>
<dbReference type="InterPro" id="IPR001789">
    <property type="entry name" value="Sig_transdc_resp-reg_receiver"/>
</dbReference>
<dbReference type="InterPro" id="IPR016032">
    <property type="entry name" value="Sig_transdc_resp-reg_C-effctor"/>
</dbReference>
<reference evidence="13" key="1">
    <citation type="submission" date="2022-12" db="EMBL/GenBank/DDBJ databases">
        <authorList>
            <person name="Wang J."/>
        </authorList>
    </citation>
    <scope>NUCLEOTIDE SEQUENCE</scope>
    <source>
        <strain evidence="13">HY-42-06</strain>
    </source>
</reference>
<evidence type="ECO:0000256" key="9">
    <source>
        <dbReference type="PROSITE-ProRule" id="PRU01091"/>
    </source>
</evidence>
<dbReference type="InterPro" id="IPR039420">
    <property type="entry name" value="WalR-like"/>
</dbReference>
<keyword evidence="10" id="KW-0175">Coiled coil</keyword>
<evidence type="ECO:0000256" key="7">
    <source>
        <dbReference type="ARBA" id="ARBA00024867"/>
    </source>
</evidence>
<dbReference type="Gene3D" id="3.40.50.2300">
    <property type="match status" value="1"/>
</dbReference>
<evidence type="ECO:0000256" key="5">
    <source>
        <dbReference type="ARBA" id="ARBA00023125"/>
    </source>
</evidence>
<feature type="modified residue" description="4-aspartylphosphate" evidence="8">
    <location>
        <position position="54"/>
    </location>
</feature>
<name>A0ABT4CUK2_9CLOT</name>
<evidence type="ECO:0000256" key="3">
    <source>
        <dbReference type="ARBA" id="ARBA00023012"/>
    </source>
</evidence>
<evidence type="ECO:0000256" key="4">
    <source>
        <dbReference type="ARBA" id="ARBA00023015"/>
    </source>
</evidence>
<sequence length="228" mass="26420">MENKKILIIEDEEAIADLIDYGLKKEGFNTKVANNGEDGLKFGNEFNPDLILLDLMLPDISGFDVCRKITQTKNIPIIMLTAKSDITDKILGLEFGADDYITKPFDIREVIARIKSIFRRMVQTNNEIEEKNEDVIQFEDIKIFEIERLVNKNNECIELTPKEYELLLLLCKNRGRVFSRAQLLDSVWGYEYVGDTRTVDIHIQRLRKKLELNDLIQTVFGVGYKLIK</sequence>
<keyword evidence="2 8" id="KW-0597">Phosphoprotein</keyword>
<feature type="domain" description="Response regulatory" evidence="11">
    <location>
        <begin position="5"/>
        <end position="118"/>
    </location>
</feature>
<accession>A0ABT4CUK2</accession>
<keyword evidence="4" id="KW-0805">Transcription regulation</keyword>
<evidence type="ECO:0000259" key="12">
    <source>
        <dbReference type="PROSITE" id="PS51755"/>
    </source>
</evidence>
<dbReference type="SUPFAM" id="SSF46894">
    <property type="entry name" value="C-terminal effector domain of the bipartite response regulators"/>
    <property type="match status" value="1"/>
</dbReference>
<dbReference type="InterPro" id="IPR011006">
    <property type="entry name" value="CheY-like_superfamily"/>
</dbReference>
<dbReference type="SMART" id="SM00862">
    <property type="entry name" value="Trans_reg_C"/>
    <property type="match status" value="1"/>
</dbReference>
<dbReference type="SUPFAM" id="SSF52172">
    <property type="entry name" value="CheY-like"/>
    <property type="match status" value="1"/>
</dbReference>
<dbReference type="EMBL" id="JAPQES010000006">
    <property type="protein sequence ID" value="MCY6372118.1"/>
    <property type="molecule type" value="Genomic_DNA"/>
</dbReference>
<dbReference type="CDD" id="cd00383">
    <property type="entry name" value="trans_reg_C"/>
    <property type="match status" value="1"/>
</dbReference>
<dbReference type="Gene3D" id="6.10.250.690">
    <property type="match status" value="1"/>
</dbReference>